<accession>A0A8J7DD89</accession>
<dbReference type="Proteomes" id="UP000636505">
    <property type="component" value="Unassembled WGS sequence"/>
</dbReference>
<dbReference type="GO" id="GO:0004630">
    <property type="term" value="F:phospholipase D activity"/>
    <property type="evidence" value="ECO:0007669"/>
    <property type="project" value="UniProtKB-EC"/>
</dbReference>
<organism evidence="9 10">
    <name type="scientific">Vasconcelosia minhoensis LEGE 07310</name>
    <dbReference type="NCBI Taxonomy" id="915328"/>
    <lineage>
        <taxon>Bacteria</taxon>
        <taxon>Bacillati</taxon>
        <taxon>Cyanobacteriota</taxon>
        <taxon>Cyanophyceae</taxon>
        <taxon>Nodosilineales</taxon>
        <taxon>Cymatolegaceae</taxon>
        <taxon>Vasconcelosia</taxon>
        <taxon>Vasconcelosia minhoensis</taxon>
    </lineage>
</organism>
<feature type="domain" description="PLD phosphodiesterase" evidence="7">
    <location>
        <begin position="189"/>
        <end position="216"/>
    </location>
</feature>
<name>A0A8J7DD89_9CYAN</name>
<sequence length="473" mass="52801">MKKRSRRWRWSLCFIVGFLLLSLSSVWRLHSSIAEPTVPALPQDRHVQVFFNHSEANLYEEPYRHLKRYGDDLEQVIIDAIAQAHQSIDIAVHEINLPRVAQALVVQAQKGVAVRVIVENQYSTPWSLKDGRALPEGRDRSKYEDLVALADTNHNGRLSTSEIEQGDALLMLQRAQISLIDDTADGSKGSGLMHHKFMVIDQRRVIMGSANWTISDIHGDTLDPESRGNANALLTLESPDLANRYQTEFNLMWGDGPDGQKDSQFGLQKRHRGSETFLIPGSSLTVMFSPLSPTQPWQQSVNGLIASTLSRASRSIDLALFVFSDQGIANQLEAEVKTGVALRALIDPGFVYRSYSEALDLLGVTLPDHRCRIEANNHPWLAPITTVGSPKLPKGDKLHHKFAVIDDATVIIGSQNWSKAANTQNDENLLVIQNPTVAAHFKREFERLNRDAYTGLTPLLQSKIDRQKQACGL</sequence>
<dbReference type="SUPFAM" id="SSF56024">
    <property type="entry name" value="Phospholipase D/nuclease"/>
    <property type="match status" value="2"/>
</dbReference>
<keyword evidence="10" id="KW-1185">Reference proteome</keyword>
<dbReference type="CDD" id="cd09116">
    <property type="entry name" value="PLDc_Nuc_like"/>
    <property type="match status" value="1"/>
</dbReference>
<dbReference type="GO" id="GO:0016891">
    <property type="term" value="F:RNA endonuclease activity producing 5'-phosphomonoesters, hydrolytic mechanism"/>
    <property type="evidence" value="ECO:0007669"/>
    <property type="project" value="TreeGrafter"/>
</dbReference>
<dbReference type="InterPro" id="IPR001736">
    <property type="entry name" value="PLipase_D/transphosphatidylase"/>
</dbReference>
<dbReference type="GO" id="GO:0006793">
    <property type="term" value="P:phosphorus metabolic process"/>
    <property type="evidence" value="ECO:0007669"/>
    <property type="project" value="UniProtKB-ARBA"/>
</dbReference>
<gene>
    <name evidence="9" type="ORF">IQ241_14555</name>
</gene>
<evidence type="ECO:0000259" key="7">
    <source>
        <dbReference type="PROSITE" id="PS50035"/>
    </source>
</evidence>
<evidence type="ECO:0000256" key="2">
    <source>
        <dbReference type="ARBA" id="ARBA00008664"/>
    </source>
</evidence>
<dbReference type="EC" id="3.1.4.4" evidence="3"/>
<dbReference type="GO" id="GO:0016042">
    <property type="term" value="P:lipid catabolic process"/>
    <property type="evidence" value="ECO:0007669"/>
    <property type="project" value="UniProtKB-KW"/>
</dbReference>
<evidence type="ECO:0000256" key="6">
    <source>
        <dbReference type="ARBA" id="ARBA00023098"/>
    </source>
</evidence>
<dbReference type="Gene3D" id="3.30.870.10">
    <property type="entry name" value="Endonuclease Chain A"/>
    <property type="match status" value="2"/>
</dbReference>
<dbReference type="InterPro" id="IPR025202">
    <property type="entry name" value="PLD-like_dom"/>
</dbReference>
<dbReference type="InterPro" id="IPR002048">
    <property type="entry name" value="EF_hand_dom"/>
</dbReference>
<dbReference type="PANTHER" id="PTHR43856:SF1">
    <property type="entry name" value="MITOCHONDRIAL CARDIOLIPIN HYDROLASE"/>
    <property type="match status" value="1"/>
</dbReference>
<keyword evidence="6" id="KW-0443">Lipid metabolism</keyword>
<comment type="caution">
    <text evidence="9">The sequence shown here is derived from an EMBL/GenBank/DDBJ whole genome shotgun (WGS) entry which is preliminary data.</text>
</comment>
<dbReference type="InterPro" id="IPR051406">
    <property type="entry name" value="PLD_domain"/>
</dbReference>
<evidence type="ECO:0000256" key="1">
    <source>
        <dbReference type="ARBA" id="ARBA00000798"/>
    </source>
</evidence>
<feature type="domain" description="EF-hand" evidence="8">
    <location>
        <begin position="138"/>
        <end position="173"/>
    </location>
</feature>
<evidence type="ECO:0000259" key="8">
    <source>
        <dbReference type="PROSITE" id="PS50222"/>
    </source>
</evidence>
<evidence type="ECO:0000313" key="10">
    <source>
        <dbReference type="Proteomes" id="UP000636505"/>
    </source>
</evidence>
<dbReference type="PROSITE" id="PS50222">
    <property type="entry name" value="EF_HAND_2"/>
    <property type="match status" value="1"/>
</dbReference>
<dbReference type="AlphaFoldDB" id="A0A8J7DD89"/>
<proteinExistence type="inferred from homology"/>
<dbReference type="CDD" id="cd09173">
    <property type="entry name" value="PLDc_Nuc_like_unchar1_2"/>
    <property type="match status" value="1"/>
</dbReference>
<dbReference type="PANTHER" id="PTHR43856">
    <property type="entry name" value="CARDIOLIPIN HYDROLASE"/>
    <property type="match status" value="1"/>
</dbReference>
<dbReference type="InterPro" id="IPR018247">
    <property type="entry name" value="EF_Hand_1_Ca_BS"/>
</dbReference>
<comment type="similarity">
    <text evidence="2">Belongs to the phospholipase D family.</text>
</comment>
<protein>
    <recommendedName>
        <fullName evidence="3">phospholipase D</fullName>
        <ecNumber evidence="3">3.1.4.4</ecNumber>
    </recommendedName>
</protein>
<evidence type="ECO:0000256" key="5">
    <source>
        <dbReference type="ARBA" id="ARBA00022963"/>
    </source>
</evidence>
<dbReference type="Pfam" id="PF13091">
    <property type="entry name" value="PLDc_2"/>
    <property type="match status" value="2"/>
</dbReference>
<dbReference type="GO" id="GO:0005509">
    <property type="term" value="F:calcium ion binding"/>
    <property type="evidence" value="ECO:0007669"/>
    <property type="project" value="InterPro"/>
</dbReference>
<reference evidence="9" key="1">
    <citation type="submission" date="2020-10" db="EMBL/GenBank/DDBJ databases">
        <authorList>
            <person name="Castelo-Branco R."/>
            <person name="Eusebio N."/>
            <person name="Adriana R."/>
            <person name="Vieira A."/>
            <person name="Brugerolle De Fraissinette N."/>
            <person name="Rezende De Castro R."/>
            <person name="Schneider M.P."/>
            <person name="Vasconcelos V."/>
            <person name="Leao P.N."/>
        </authorList>
    </citation>
    <scope>NUCLEOTIDE SEQUENCE</scope>
    <source>
        <strain evidence="9">LEGE 07310</strain>
    </source>
</reference>
<feature type="domain" description="PLD phosphodiesterase" evidence="7">
    <location>
        <begin position="394"/>
        <end position="421"/>
    </location>
</feature>
<evidence type="ECO:0000313" key="9">
    <source>
        <dbReference type="EMBL" id="MBE9078503.1"/>
    </source>
</evidence>
<keyword evidence="5" id="KW-0442">Lipid degradation</keyword>
<evidence type="ECO:0000256" key="4">
    <source>
        <dbReference type="ARBA" id="ARBA00022801"/>
    </source>
</evidence>
<evidence type="ECO:0000256" key="3">
    <source>
        <dbReference type="ARBA" id="ARBA00012027"/>
    </source>
</evidence>
<comment type="catalytic activity">
    <reaction evidence="1">
        <text>a 1,2-diacyl-sn-glycero-3-phosphocholine + H2O = a 1,2-diacyl-sn-glycero-3-phosphate + choline + H(+)</text>
        <dbReference type="Rhea" id="RHEA:14445"/>
        <dbReference type="ChEBI" id="CHEBI:15354"/>
        <dbReference type="ChEBI" id="CHEBI:15377"/>
        <dbReference type="ChEBI" id="CHEBI:15378"/>
        <dbReference type="ChEBI" id="CHEBI:57643"/>
        <dbReference type="ChEBI" id="CHEBI:58608"/>
        <dbReference type="EC" id="3.1.4.4"/>
    </reaction>
</comment>
<keyword evidence="4" id="KW-0378">Hydrolase</keyword>
<dbReference type="EMBL" id="JADEXG010000034">
    <property type="protein sequence ID" value="MBE9078503.1"/>
    <property type="molecule type" value="Genomic_DNA"/>
</dbReference>
<dbReference type="PROSITE" id="PS50035">
    <property type="entry name" value="PLD"/>
    <property type="match status" value="2"/>
</dbReference>
<dbReference type="PROSITE" id="PS00018">
    <property type="entry name" value="EF_HAND_1"/>
    <property type="match status" value="1"/>
</dbReference>
<dbReference type="SMART" id="SM00155">
    <property type="entry name" value="PLDc"/>
    <property type="match status" value="2"/>
</dbReference>